<dbReference type="RefSeq" id="WP_338238271.1">
    <property type="nucleotide sequence ID" value="NZ_BQKE01000002.1"/>
</dbReference>
<dbReference type="InterPro" id="IPR050546">
    <property type="entry name" value="Glycosyl_Hydrlase_16"/>
</dbReference>
<dbReference type="PROSITE" id="PS51762">
    <property type="entry name" value="GH16_2"/>
    <property type="match status" value="1"/>
</dbReference>
<sequence length="760" mass="83702">MGTQKKQPLKACKLFALLCLFSFWNQFAFAQKPTKTENPNDQWDIKWSASDEFNGDSPDWSKWMKSSGLPNTTAWKWDNNQNAKIKDGVLELTMRQNPNNTPDGGTYFKSGILKSYNTFTYGYFEAKIKGAAIGEGVCPSFWLYSNFDYSVKNGETVYSEIDVVELQQFDWMDGHQDDIYDMDHNLHAVVMENGSGVWRRPKAYPDEQLNKFRAPWDPTKGFHIYGCEVNENEIIWYVDGAEVARKPNTLWHRPMNVTLSLGLRKPFVEFYDNRNNAIDPESSPAAKAKLSEMPTSMYVEYVRVWEKKEGGSDLETGKIYNPGFESGNLNYWTEGSGLAEINQTHVTAGNYAVKVNNGSVAQLIQLKANTTYTITADAKVTNTTASTFMGINDAATNATLKNFAFNSTAFKKGSLTFTTANAVKQYKLWFWSAGEAFVDNFNISEGGDSNVAVESVSLSSSSAQLQIGESINLQATVSPSNATNTNVSWTSSNKQVASVNNGKIVGLAQGNATITVTTADGNKTATCTIQVKSDEGGNAGGLPQAGQIIWLSTLGGDIVSLNTSSNTLEANKSQVGTLEQFRLYEQDGYFALQAVQTDKYVTTATDNTIKCGATGIYDRQKVTFSLNANKELLIKAKINNQYFAVNGQSKLIADGTTAAPFLWGVVSDGQTLRVLNNELQEGFSLYPNPYSNGLLNIELAQIQSGQLAIFDESGVVVYLRNFQNQKALKLPLSKAGLTPGLYIVKINTPSQTMVNKLLIQ</sequence>
<dbReference type="InterPro" id="IPR000757">
    <property type="entry name" value="Beta-glucanase-like"/>
</dbReference>
<dbReference type="SUPFAM" id="SSF49373">
    <property type="entry name" value="Invasin/intimin cell-adhesion fragments"/>
    <property type="match status" value="1"/>
</dbReference>
<keyword evidence="5" id="KW-1185">Reference proteome</keyword>
<dbReference type="InterPro" id="IPR008979">
    <property type="entry name" value="Galactose-bd-like_sf"/>
</dbReference>
<dbReference type="InterPro" id="IPR008964">
    <property type="entry name" value="Invasin/intimin_cell_adhesion"/>
</dbReference>
<dbReference type="InterPro" id="IPR013320">
    <property type="entry name" value="ConA-like_dom_sf"/>
</dbReference>
<dbReference type="EMBL" id="BQKE01000002">
    <property type="protein sequence ID" value="GJM63061.1"/>
    <property type="molecule type" value="Genomic_DNA"/>
</dbReference>
<dbReference type="InterPro" id="IPR003343">
    <property type="entry name" value="Big_2"/>
</dbReference>
<dbReference type="NCBIfam" id="TIGR04183">
    <property type="entry name" value="Por_Secre_tail"/>
    <property type="match status" value="1"/>
</dbReference>
<dbReference type="Pfam" id="PF00722">
    <property type="entry name" value="Glyco_hydro_16"/>
    <property type="match status" value="1"/>
</dbReference>
<dbReference type="Gene3D" id="2.60.40.1080">
    <property type="match status" value="1"/>
</dbReference>
<evidence type="ECO:0000256" key="2">
    <source>
        <dbReference type="SAM" id="SignalP"/>
    </source>
</evidence>
<dbReference type="SUPFAM" id="SSF50405">
    <property type="entry name" value="Actin-crosslinking proteins"/>
    <property type="match status" value="1"/>
</dbReference>
<evidence type="ECO:0000313" key="4">
    <source>
        <dbReference type="EMBL" id="GJM63061.1"/>
    </source>
</evidence>
<dbReference type="SMART" id="SM00635">
    <property type="entry name" value="BID_2"/>
    <property type="match status" value="1"/>
</dbReference>
<dbReference type="SUPFAM" id="SSF49899">
    <property type="entry name" value="Concanavalin A-like lectins/glucanases"/>
    <property type="match status" value="1"/>
</dbReference>
<evidence type="ECO:0000313" key="5">
    <source>
        <dbReference type="Proteomes" id="UP001310022"/>
    </source>
</evidence>
<dbReference type="GO" id="GO:0004553">
    <property type="term" value="F:hydrolase activity, hydrolyzing O-glycosyl compounds"/>
    <property type="evidence" value="ECO:0007669"/>
    <property type="project" value="InterPro"/>
</dbReference>
<feature type="domain" description="GH16" evidence="3">
    <location>
        <begin position="33"/>
        <end position="310"/>
    </location>
</feature>
<dbReference type="PANTHER" id="PTHR10963">
    <property type="entry name" value="GLYCOSYL HYDROLASE-RELATED"/>
    <property type="match status" value="1"/>
</dbReference>
<name>A0AAN4W1M4_9BACT</name>
<dbReference type="Gene3D" id="2.60.120.260">
    <property type="entry name" value="Galactose-binding domain-like"/>
    <property type="match status" value="1"/>
</dbReference>
<dbReference type="Proteomes" id="UP001310022">
    <property type="component" value="Unassembled WGS sequence"/>
</dbReference>
<dbReference type="PANTHER" id="PTHR10963:SF55">
    <property type="entry name" value="GLYCOSIDE HYDROLASE FAMILY 16 PROTEIN"/>
    <property type="match status" value="1"/>
</dbReference>
<dbReference type="Pfam" id="PF18962">
    <property type="entry name" value="Por_Secre_tail"/>
    <property type="match status" value="1"/>
</dbReference>
<dbReference type="Pfam" id="PF02368">
    <property type="entry name" value="Big_2"/>
    <property type="match status" value="1"/>
</dbReference>
<protein>
    <recommendedName>
        <fullName evidence="3">GH16 domain-containing protein</fullName>
    </recommendedName>
</protein>
<dbReference type="Gene3D" id="2.80.10.50">
    <property type="match status" value="1"/>
</dbReference>
<evidence type="ECO:0000256" key="1">
    <source>
        <dbReference type="ARBA" id="ARBA00006865"/>
    </source>
</evidence>
<feature type="chain" id="PRO_5042941504" description="GH16 domain-containing protein" evidence="2">
    <location>
        <begin position="31"/>
        <end position="760"/>
    </location>
</feature>
<gene>
    <name evidence="4" type="ORF">PEDI_36130</name>
</gene>
<reference evidence="4 5" key="1">
    <citation type="submission" date="2021-12" db="EMBL/GenBank/DDBJ databases">
        <title>Genome sequencing of bacteria with rrn-lacking chromosome and rrn-plasmid.</title>
        <authorList>
            <person name="Anda M."/>
            <person name="Iwasaki W."/>
        </authorList>
    </citation>
    <scope>NUCLEOTIDE SEQUENCE [LARGE SCALE GENOMIC DNA]</scope>
    <source>
        <strain evidence="4 5">NBRC 15940</strain>
    </source>
</reference>
<evidence type="ECO:0000259" key="3">
    <source>
        <dbReference type="PROSITE" id="PS51762"/>
    </source>
</evidence>
<dbReference type="InterPro" id="IPR026444">
    <property type="entry name" value="Secre_tail"/>
</dbReference>
<proteinExistence type="inferred from homology"/>
<dbReference type="InterPro" id="IPR008999">
    <property type="entry name" value="Actin-crosslinking"/>
</dbReference>
<accession>A0AAN4W1M4</accession>
<dbReference type="GO" id="GO:0005975">
    <property type="term" value="P:carbohydrate metabolic process"/>
    <property type="evidence" value="ECO:0007669"/>
    <property type="project" value="InterPro"/>
</dbReference>
<dbReference type="Gene3D" id="2.60.120.200">
    <property type="match status" value="1"/>
</dbReference>
<comment type="caution">
    <text evidence="4">The sequence shown here is derived from an EMBL/GenBank/DDBJ whole genome shotgun (WGS) entry which is preliminary data.</text>
</comment>
<keyword evidence="2" id="KW-0732">Signal</keyword>
<dbReference type="SUPFAM" id="SSF49785">
    <property type="entry name" value="Galactose-binding domain-like"/>
    <property type="match status" value="1"/>
</dbReference>
<feature type="signal peptide" evidence="2">
    <location>
        <begin position="1"/>
        <end position="30"/>
    </location>
</feature>
<dbReference type="AlphaFoldDB" id="A0AAN4W1M4"/>
<comment type="similarity">
    <text evidence="1">Belongs to the glycosyl hydrolase 16 family.</text>
</comment>
<organism evidence="4 5">
    <name type="scientific">Persicobacter diffluens</name>
    <dbReference type="NCBI Taxonomy" id="981"/>
    <lineage>
        <taxon>Bacteria</taxon>
        <taxon>Pseudomonadati</taxon>
        <taxon>Bacteroidota</taxon>
        <taxon>Cytophagia</taxon>
        <taxon>Cytophagales</taxon>
        <taxon>Persicobacteraceae</taxon>
        <taxon>Persicobacter</taxon>
    </lineage>
</organism>